<evidence type="ECO:0000256" key="1">
    <source>
        <dbReference type="ARBA" id="ARBA00023015"/>
    </source>
</evidence>
<dbReference type="EMBL" id="CP054841">
    <property type="protein sequence ID" value="QKV55623.1"/>
    <property type="molecule type" value="Genomic_DNA"/>
</dbReference>
<sequence>MRKRLSEGQFQACIHGLELGAQTLQIAHGVLVRGLTQASFVHTLGLSKGAVSQAVQRVWRAHLPPGFERVSAVLPQHQAFIVRKWAEDAQARNNGSKI</sequence>
<accession>A0A6N1XB72</accession>
<dbReference type="RefSeq" id="WP_175506409.1">
    <property type="nucleotide sequence ID" value="NZ_CAURQT010000003.1"/>
</dbReference>
<keyword evidence="5" id="KW-1185">Reference proteome</keyword>
<keyword evidence="2" id="KW-0804">Transcription</keyword>
<keyword evidence="4" id="KW-0614">Plasmid</keyword>
<dbReference type="Pfam" id="PF16509">
    <property type="entry name" value="KORA"/>
    <property type="match status" value="1"/>
</dbReference>
<protein>
    <submittedName>
        <fullName evidence="4">Transcriptional regulator</fullName>
    </submittedName>
</protein>
<feature type="domain" description="TrfB transcriptional repressor protein" evidence="3">
    <location>
        <begin position="5"/>
        <end position="84"/>
    </location>
</feature>
<dbReference type="InterPro" id="IPR053721">
    <property type="entry name" value="Fimbrial_Adhesin_Reg"/>
</dbReference>
<evidence type="ECO:0000313" key="4">
    <source>
        <dbReference type="EMBL" id="QKV55623.1"/>
    </source>
</evidence>
<dbReference type="AlphaFoldDB" id="A0A6N1XB72"/>
<dbReference type="Proteomes" id="UP000509579">
    <property type="component" value="Plasmid unnamed1"/>
</dbReference>
<proteinExistence type="predicted"/>
<evidence type="ECO:0000259" key="3">
    <source>
        <dbReference type="Pfam" id="PF16509"/>
    </source>
</evidence>
<dbReference type="InterPro" id="IPR032428">
    <property type="entry name" value="TrfB"/>
</dbReference>
<gene>
    <name evidence="4" type="ORF">HUK68_22215</name>
</gene>
<geneLocation type="plasmid" evidence="4 5">
    <name>unnamed1</name>
</geneLocation>
<dbReference type="Gene3D" id="1.10.10.2690">
    <property type="match status" value="1"/>
</dbReference>
<evidence type="ECO:0000313" key="5">
    <source>
        <dbReference type="Proteomes" id="UP000509579"/>
    </source>
</evidence>
<organism evidence="4 5">
    <name type="scientific">Comamonas antarctica</name>
    <dbReference type="NCBI Taxonomy" id="2743470"/>
    <lineage>
        <taxon>Bacteria</taxon>
        <taxon>Pseudomonadati</taxon>
        <taxon>Pseudomonadota</taxon>
        <taxon>Betaproteobacteria</taxon>
        <taxon>Burkholderiales</taxon>
        <taxon>Comamonadaceae</taxon>
        <taxon>Comamonas</taxon>
    </lineage>
</organism>
<keyword evidence="1" id="KW-0805">Transcription regulation</keyword>
<name>A0A6N1XB72_9BURK</name>
<evidence type="ECO:0000256" key="2">
    <source>
        <dbReference type="ARBA" id="ARBA00023163"/>
    </source>
</evidence>
<reference evidence="4 5" key="1">
    <citation type="submission" date="2020-06" db="EMBL/GenBank/DDBJ databases">
        <title>Acidovorax antarctica sp. nov., isolated from Corinth ice sheet soil, Antarctic Fields Peninsula.</title>
        <authorList>
            <person name="Xu Q."/>
            <person name="Peng F."/>
        </authorList>
    </citation>
    <scope>NUCLEOTIDE SEQUENCE [LARGE SCALE GENOMIC DNA]</scope>
    <source>
        <strain evidence="4 5">16-35-5</strain>
        <plasmid evidence="4 5">unnamed1</plasmid>
    </source>
</reference>
<dbReference type="KEGG" id="aant:HUK68_22215"/>